<organism evidence="6">
    <name type="scientific">Pundamilia nyererei</name>
    <dbReference type="NCBI Taxonomy" id="303518"/>
    <lineage>
        <taxon>Eukaryota</taxon>
        <taxon>Metazoa</taxon>
        <taxon>Chordata</taxon>
        <taxon>Craniata</taxon>
        <taxon>Vertebrata</taxon>
        <taxon>Euteleostomi</taxon>
        <taxon>Actinopterygii</taxon>
        <taxon>Neopterygii</taxon>
        <taxon>Teleostei</taxon>
        <taxon>Neoteleostei</taxon>
        <taxon>Acanthomorphata</taxon>
        <taxon>Ovalentaria</taxon>
        <taxon>Cichlomorphae</taxon>
        <taxon>Cichliformes</taxon>
        <taxon>Cichlidae</taxon>
        <taxon>African cichlids</taxon>
        <taxon>Pseudocrenilabrinae</taxon>
        <taxon>Haplochromini</taxon>
        <taxon>Pundamilia</taxon>
    </lineage>
</organism>
<dbReference type="AlphaFoldDB" id="A0A3B4GXI5"/>
<reference evidence="6" key="1">
    <citation type="submission" date="2023-09" db="UniProtKB">
        <authorList>
            <consortium name="Ensembl"/>
        </authorList>
    </citation>
    <scope>IDENTIFICATION</scope>
</reference>
<keyword evidence="3" id="KW-0393">Immunoglobulin domain</keyword>
<sequence>MEDSNYMEVHVFESGKDKPDEQDQSYRGRTEMKKDPLRTGDLSLTLKPLHLTDSGVYTCTVYNKDGHKLQKSVTLIVSGECNSCLSTVGILHE</sequence>
<feature type="compositionally biased region" description="Basic and acidic residues" evidence="4">
    <location>
        <begin position="10"/>
        <end position="37"/>
    </location>
</feature>
<dbReference type="Gene3D" id="2.60.40.10">
    <property type="entry name" value="Immunoglobulins"/>
    <property type="match status" value="1"/>
</dbReference>
<dbReference type="PANTHER" id="PTHR24100">
    <property type="entry name" value="BUTYROPHILIN"/>
    <property type="match status" value="1"/>
</dbReference>
<evidence type="ECO:0000256" key="2">
    <source>
        <dbReference type="ARBA" id="ARBA00023136"/>
    </source>
</evidence>
<dbReference type="InterPro" id="IPR013106">
    <property type="entry name" value="Ig_V-set"/>
</dbReference>
<dbReference type="GO" id="GO:0016020">
    <property type="term" value="C:membrane"/>
    <property type="evidence" value="ECO:0007669"/>
    <property type="project" value="UniProtKB-SubCell"/>
</dbReference>
<comment type="subcellular location">
    <subcellularLocation>
        <location evidence="1">Membrane</location>
    </subcellularLocation>
</comment>
<feature type="region of interest" description="Disordered" evidence="4">
    <location>
        <begin position="1"/>
        <end position="37"/>
    </location>
</feature>
<dbReference type="Ensembl" id="ENSPNYT00000026760.1">
    <property type="protein sequence ID" value="ENSPNYP00000026123.1"/>
    <property type="gene ID" value="ENSPNYG00000019706.1"/>
</dbReference>
<dbReference type="InterPro" id="IPR036179">
    <property type="entry name" value="Ig-like_dom_sf"/>
</dbReference>
<keyword evidence="2" id="KW-0472">Membrane</keyword>
<evidence type="ECO:0000256" key="4">
    <source>
        <dbReference type="SAM" id="MobiDB-lite"/>
    </source>
</evidence>
<dbReference type="InterPro" id="IPR050504">
    <property type="entry name" value="IgSF_BTN/MOG"/>
</dbReference>
<proteinExistence type="predicted"/>
<dbReference type="GeneTree" id="ENSGT00940000168410"/>
<dbReference type="SUPFAM" id="SSF48726">
    <property type="entry name" value="Immunoglobulin"/>
    <property type="match status" value="1"/>
</dbReference>
<evidence type="ECO:0000259" key="5">
    <source>
        <dbReference type="Pfam" id="PF07686"/>
    </source>
</evidence>
<feature type="domain" description="Immunoglobulin V-set" evidence="5">
    <location>
        <begin position="20"/>
        <end position="77"/>
    </location>
</feature>
<dbReference type="Pfam" id="PF07686">
    <property type="entry name" value="V-set"/>
    <property type="match status" value="1"/>
</dbReference>
<name>A0A3B4GXI5_9CICH</name>
<protein>
    <recommendedName>
        <fullName evidence="5">Immunoglobulin V-set domain-containing protein</fullName>
    </recommendedName>
</protein>
<dbReference type="InterPro" id="IPR013783">
    <property type="entry name" value="Ig-like_fold"/>
</dbReference>
<accession>A0A3B4GXI5</accession>
<evidence type="ECO:0000256" key="3">
    <source>
        <dbReference type="ARBA" id="ARBA00023319"/>
    </source>
</evidence>
<evidence type="ECO:0000256" key="1">
    <source>
        <dbReference type="ARBA" id="ARBA00004370"/>
    </source>
</evidence>
<evidence type="ECO:0000313" key="6">
    <source>
        <dbReference type="Ensembl" id="ENSPNYP00000026123.1"/>
    </source>
</evidence>